<feature type="domain" description="DUF1595" evidence="7">
    <location>
        <begin position="788"/>
        <end position="848"/>
    </location>
</feature>
<dbReference type="GO" id="GO:0020037">
    <property type="term" value="F:heme binding"/>
    <property type="evidence" value="ECO:0007669"/>
    <property type="project" value="InterPro"/>
</dbReference>
<evidence type="ECO:0000259" key="3">
    <source>
        <dbReference type="Pfam" id="PF07626"/>
    </source>
</evidence>
<dbReference type="GO" id="GO:0009055">
    <property type="term" value="F:electron transfer activity"/>
    <property type="evidence" value="ECO:0007669"/>
    <property type="project" value="InterPro"/>
</dbReference>
<feature type="transmembrane region" description="Helical" evidence="1">
    <location>
        <begin position="106"/>
        <end position="124"/>
    </location>
</feature>
<evidence type="ECO:0000259" key="7">
    <source>
        <dbReference type="Pfam" id="PF07637"/>
    </source>
</evidence>
<dbReference type="InterPro" id="IPR013043">
    <property type="entry name" value="DUF1595"/>
</dbReference>
<dbReference type="EMBL" id="JACHGY010000001">
    <property type="protein sequence ID" value="MBB6429500.1"/>
    <property type="molecule type" value="Genomic_DNA"/>
</dbReference>
<sequence>MKSHLIFSIALTCALCVPLLLRPAESHEIGWVHFLGRFHPLVLHMPIGAMFVLALLELLNLVRSKWNLDIACRIVLWVSVLSAVPAVLAGFLLASSGGYRESLLSQHQWLGWGTAILAVWLLYLRRVSLDRHGWIWLYRPLLLVNVALLSLAGHFGGSLTHGSDYLTAYMPETLQRYLGIGQDEEGEQEDVLELAATQNSLIDAQMFVDHIQPTMAKYCYGCHGEDKQKGDVRLDGLDWDMVHGPDAESWRSVLDMINSGEMPPKGKSQPNEDERRRLVDWMTESLAIAAKARRSEDKPAFRRLTRAQYTHSLNELLGLPIDFGQTLPPDAKSEMGFTNNAETLQASPLHIEYYQQIAREALDKAIVFGDQPEAQRWRVNIAKNSGKELPGAQFGGYQSVPVSSDDITVEVLDVNGQPMAGEGVERIQNKIGLGMRGSGSDRFSVTEKGINLYGALPHRERRPKSWQGPSPNLKILIKDIFPEEGPFVFRVKASRGEITPAAKEGFVTLRNPEPAAVREDSLIVRAEDYLELDNLEIDAEGWLRPIDVAADSRADYRFEVPKAGFYQLDFVHPYAGQDAMPSYRFVFDWRFRKQERLDLPDELREAGEITEAVSLVYLKQKEYLLMVGGPFFVGFKEVRLTPLPENHQAYKSLMKEAEKNRKAYGDSTPSLRAYAGTRTDDGMDYATFDAVRTVTAPPGEPETYEFQGYFENLPTPVFDPNASSDSFSNMMVIGLWNDFLVKHSSQSGPPLMVHSLELKTPAYAQWPPASHTQIFFDSPNRSDEEAYTREVVGAFAERAFRRELAAEEVEVYLDFWRNIEGNYDRYEDGVKEVLVAILCSPNFLYVFEADEEVDEDRGPWIDPHYMASKLAYFLWDSPPDAELSRLAQEGRLRDELPAQIERMVQDPKAWRMVRRFSEEWLRVDRLREMNTNVRRYPDFTRFVKADMAEETYHFMHEVLVNDLSIMNFIDSDFAMLNQNLAEFYGIEGVKGHDFRRVEILPSMHRGGLLSQGAFLTGHSDGTDGHPIKRAVWLKEKILGDPPPPPPPNVPELDPDTPGFENLTLKEQLALHRDKASCVDCHLKIDPYGVAFENYDAVGRFREQVQGERVDSTSTLPDGIEVRGVTGIKNYVLMAKRDHFTKALVEHLYAYALGRNVTFADEEEINDIVAAVKGDDYTFRSVFEHIVLSDSFTQH</sequence>
<dbReference type="InterPro" id="IPR013039">
    <property type="entry name" value="DUF1588"/>
</dbReference>
<dbReference type="InterPro" id="IPR013042">
    <property type="entry name" value="DUF1592"/>
</dbReference>
<feature type="transmembrane region" description="Helical" evidence="1">
    <location>
        <begin position="74"/>
        <end position="94"/>
    </location>
</feature>
<protein>
    <submittedName>
        <fullName evidence="8">Putative membrane protein</fullName>
    </submittedName>
</protein>
<feature type="transmembrane region" description="Helical" evidence="1">
    <location>
        <begin position="42"/>
        <end position="62"/>
    </location>
</feature>
<dbReference type="Pfam" id="PF07631">
    <property type="entry name" value="PSD4"/>
    <property type="match status" value="1"/>
</dbReference>
<feature type="domain" description="Cytochrome C Planctomycete-type" evidence="6">
    <location>
        <begin position="219"/>
        <end position="266"/>
    </location>
</feature>
<feature type="domain" description="DUF1592" evidence="5">
    <location>
        <begin position="862"/>
        <end position="986"/>
    </location>
</feature>
<evidence type="ECO:0000259" key="6">
    <source>
        <dbReference type="Pfam" id="PF07635"/>
    </source>
</evidence>
<dbReference type="Pfam" id="PF07627">
    <property type="entry name" value="PSCyt3"/>
    <property type="match status" value="1"/>
</dbReference>
<keyword evidence="1" id="KW-0472">Membrane</keyword>
<organism evidence="8 9">
    <name type="scientific">Algisphaera agarilytica</name>
    <dbReference type="NCBI Taxonomy" id="1385975"/>
    <lineage>
        <taxon>Bacteria</taxon>
        <taxon>Pseudomonadati</taxon>
        <taxon>Planctomycetota</taxon>
        <taxon>Phycisphaerae</taxon>
        <taxon>Phycisphaerales</taxon>
        <taxon>Phycisphaeraceae</taxon>
        <taxon>Algisphaera</taxon>
    </lineage>
</organism>
<dbReference type="Pfam" id="PF07635">
    <property type="entry name" value="PSCyt1"/>
    <property type="match status" value="1"/>
</dbReference>
<dbReference type="Pfam" id="PF07626">
    <property type="entry name" value="PSD3"/>
    <property type="match status" value="1"/>
</dbReference>
<dbReference type="InterPro" id="IPR011429">
    <property type="entry name" value="Cyt_c_Planctomycete-type"/>
</dbReference>
<dbReference type="Proteomes" id="UP000541810">
    <property type="component" value="Unassembled WGS sequence"/>
</dbReference>
<dbReference type="InterPro" id="IPR013036">
    <property type="entry name" value="DUF1587"/>
</dbReference>
<name>A0A7X0H599_9BACT</name>
<dbReference type="InterPro" id="IPR011478">
    <property type="entry name" value="DUF1585"/>
</dbReference>
<comment type="caution">
    <text evidence="8">The sequence shown here is derived from an EMBL/GenBank/DDBJ whole genome shotgun (WGS) entry which is preliminary data.</text>
</comment>
<evidence type="ECO:0000259" key="4">
    <source>
        <dbReference type="Pfam" id="PF07627"/>
    </source>
</evidence>
<keyword evidence="1" id="KW-0812">Transmembrane</keyword>
<accession>A0A7X0H599</accession>
<reference evidence="8 9" key="1">
    <citation type="submission" date="2020-08" db="EMBL/GenBank/DDBJ databases">
        <title>Genomic Encyclopedia of Type Strains, Phase IV (KMG-IV): sequencing the most valuable type-strain genomes for metagenomic binning, comparative biology and taxonomic classification.</title>
        <authorList>
            <person name="Goeker M."/>
        </authorList>
    </citation>
    <scope>NUCLEOTIDE SEQUENCE [LARGE SCALE GENOMIC DNA]</scope>
    <source>
        <strain evidence="8 9">DSM 103725</strain>
    </source>
</reference>
<evidence type="ECO:0000259" key="2">
    <source>
        <dbReference type="Pfam" id="PF07624"/>
    </source>
</evidence>
<feature type="transmembrane region" description="Helical" evidence="1">
    <location>
        <begin position="136"/>
        <end position="156"/>
    </location>
</feature>
<evidence type="ECO:0000313" key="9">
    <source>
        <dbReference type="Proteomes" id="UP000541810"/>
    </source>
</evidence>
<dbReference type="SUPFAM" id="SSF46626">
    <property type="entry name" value="Cytochrome c"/>
    <property type="match status" value="1"/>
</dbReference>
<keyword evidence="1" id="KW-1133">Transmembrane helix</keyword>
<dbReference type="AlphaFoldDB" id="A0A7X0H599"/>
<keyword evidence="9" id="KW-1185">Reference proteome</keyword>
<evidence type="ECO:0000259" key="5">
    <source>
        <dbReference type="Pfam" id="PF07631"/>
    </source>
</evidence>
<dbReference type="InterPro" id="IPR036909">
    <property type="entry name" value="Cyt_c-like_dom_sf"/>
</dbReference>
<dbReference type="Pfam" id="PF07637">
    <property type="entry name" value="PSD5"/>
    <property type="match status" value="1"/>
</dbReference>
<dbReference type="Pfam" id="PF07624">
    <property type="entry name" value="PSD2"/>
    <property type="match status" value="1"/>
</dbReference>
<feature type="domain" description="DUF1588" evidence="4">
    <location>
        <begin position="1005"/>
        <end position="1103"/>
    </location>
</feature>
<proteinExistence type="predicted"/>
<gene>
    <name evidence="8" type="ORF">HNQ40_001306</name>
</gene>
<feature type="domain" description="DUF1587" evidence="3">
    <location>
        <begin position="302"/>
        <end position="366"/>
    </location>
</feature>
<evidence type="ECO:0000256" key="1">
    <source>
        <dbReference type="SAM" id="Phobius"/>
    </source>
</evidence>
<feature type="domain" description="DUF1585" evidence="2">
    <location>
        <begin position="1117"/>
        <end position="1191"/>
    </location>
</feature>
<evidence type="ECO:0000313" key="8">
    <source>
        <dbReference type="EMBL" id="MBB6429500.1"/>
    </source>
</evidence>